<keyword evidence="4" id="KW-1185">Reference proteome</keyword>
<dbReference type="Gene3D" id="1.10.443.10">
    <property type="entry name" value="Intergrase catalytic core"/>
    <property type="match status" value="1"/>
</dbReference>
<dbReference type="SUPFAM" id="SSF56349">
    <property type="entry name" value="DNA breaking-rejoining enzymes"/>
    <property type="match status" value="1"/>
</dbReference>
<dbReference type="InterPro" id="IPR011010">
    <property type="entry name" value="DNA_brk_join_enz"/>
</dbReference>
<evidence type="ECO:0000313" key="3">
    <source>
        <dbReference type="EMBL" id="MEJ8282088.1"/>
    </source>
</evidence>
<comment type="caution">
    <text evidence="3">The sequence shown here is derived from an EMBL/GenBank/DDBJ whole genome shotgun (WGS) entry which is preliminary data.</text>
</comment>
<proteinExistence type="predicted"/>
<dbReference type="EMBL" id="JBBJUP010000028">
    <property type="protein sequence ID" value="MEJ8282088.1"/>
    <property type="molecule type" value="Genomic_DNA"/>
</dbReference>
<name>A0ABU8TDN9_9PSEU</name>
<evidence type="ECO:0000256" key="2">
    <source>
        <dbReference type="SAM" id="MobiDB-lite"/>
    </source>
</evidence>
<organism evidence="3 4">
    <name type="scientific">Pseudonocardia spirodelae</name>
    <dbReference type="NCBI Taxonomy" id="3133431"/>
    <lineage>
        <taxon>Bacteria</taxon>
        <taxon>Bacillati</taxon>
        <taxon>Actinomycetota</taxon>
        <taxon>Actinomycetes</taxon>
        <taxon>Pseudonocardiales</taxon>
        <taxon>Pseudonocardiaceae</taxon>
        <taxon>Pseudonocardia</taxon>
    </lineage>
</organism>
<evidence type="ECO:0000313" key="4">
    <source>
        <dbReference type="Proteomes" id="UP001364211"/>
    </source>
</evidence>
<protein>
    <recommendedName>
        <fullName evidence="5">Tyr recombinase domain-containing protein</fullName>
    </recommendedName>
</protein>
<feature type="region of interest" description="Disordered" evidence="2">
    <location>
        <begin position="53"/>
        <end position="79"/>
    </location>
</feature>
<reference evidence="3 4" key="1">
    <citation type="submission" date="2024-03" db="EMBL/GenBank/DDBJ databases">
        <title>Draft genome sequence of Pseudonocardia sp. DW16-2.</title>
        <authorList>
            <person name="Duangmal K."/>
        </authorList>
    </citation>
    <scope>NUCLEOTIDE SEQUENCE [LARGE SCALE GENOMIC DNA]</scope>
    <source>
        <strain evidence="3 4">DW16-2</strain>
    </source>
</reference>
<dbReference type="Proteomes" id="UP001364211">
    <property type="component" value="Unassembled WGS sequence"/>
</dbReference>
<dbReference type="InterPro" id="IPR013762">
    <property type="entry name" value="Integrase-like_cat_sf"/>
</dbReference>
<keyword evidence="1" id="KW-0233">DNA recombination</keyword>
<evidence type="ECO:0008006" key="5">
    <source>
        <dbReference type="Google" id="ProtNLM"/>
    </source>
</evidence>
<feature type="compositionally biased region" description="Basic and acidic residues" evidence="2">
    <location>
        <begin position="68"/>
        <end position="79"/>
    </location>
</feature>
<gene>
    <name evidence="3" type="ORF">WJX68_24375</name>
</gene>
<evidence type="ECO:0000256" key="1">
    <source>
        <dbReference type="ARBA" id="ARBA00023172"/>
    </source>
</evidence>
<dbReference type="RefSeq" id="WP_340295164.1">
    <property type="nucleotide sequence ID" value="NZ_JBBJUP010000028.1"/>
</dbReference>
<sequence>MSHTLRTTVANFLDDSHVTVRKISDQLGHSEISMPQDRYRGRRLADRQTADVLEDVFAEDTKPVPQPHSDRDSEPGASP</sequence>
<accession>A0ABU8TDN9</accession>